<sequence length="328" mass="35327">MNLSKLEAVSHGQPPSRGLPLGDLRGFARVRADAALACLAIDREAGLLRPSHDERDLLSLHVDGEVEWQQAYVPGTNVLETTGRREGAELRVADFMPLTESRSGQPLPKGRFVRIVTCTEGDIAFRLVCAAGIEGRPATSARTTQGWYVACSQPMGVGADVAATKVRLGEGESLVLVISNEAVQGGETLLADALHGLGDTIHYWSWWSDRCRYRGEDAEAKLREALSIKAACGEAGMLVEDPGVRSFAPAPLGDVARAAALFLELGYRSECASLLAQVAQASHADAFGRRPSDEMFYDTVRAYTERYGRAALPSCVALPDDTPTRMAR</sequence>
<proteinExistence type="predicted"/>
<comment type="caution">
    <text evidence="1">The sequence shown here is derived from an EMBL/GenBank/DDBJ whole genome shotgun (WGS) entry which is preliminary data.</text>
</comment>
<organism evidence="1 2">
    <name type="scientific">Luteibacter anthropi</name>
    <dbReference type="NCBI Taxonomy" id="564369"/>
    <lineage>
        <taxon>Bacteria</taxon>
        <taxon>Pseudomonadati</taxon>
        <taxon>Pseudomonadota</taxon>
        <taxon>Gammaproteobacteria</taxon>
        <taxon>Lysobacterales</taxon>
        <taxon>Rhodanobacteraceae</taxon>
        <taxon>Luteibacter</taxon>
    </lineage>
</organism>
<accession>A0A7X5ZKT4</accession>
<protein>
    <submittedName>
        <fullName evidence="1">Uncharacterized protein</fullName>
    </submittedName>
</protein>
<evidence type="ECO:0000313" key="1">
    <source>
        <dbReference type="EMBL" id="NII08990.1"/>
    </source>
</evidence>
<evidence type="ECO:0000313" key="2">
    <source>
        <dbReference type="Proteomes" id="UP000490980"/>
    </source>
</evidence>
<dbReference type="Proteomes" id="UP000490980">
    <property type="component" value="Unassembled WGS sequence"/>
</dbReference>
<keyword evidence="2" id="KW-1185">Reference proteome</keyword>
<name>A0A7X5ZKT4_9GAMM</name>
<reference evidence="1 2" key="1">
    <citation type="submission" date="2020-03" db="EMBL/GenBank/DDBJ databases">
        <authorList>
            <person name="Lai Q."/>
        </authorList>
    </citation>
    <scope>NUCLEOTIDE SEQUENCE [LARGE SCALE GENOMIC DNA]</scope>
    <source>
        <strain evidence="1 2">CCUG 25036</strain>
    </source>
</reference>
<dbReference type="RefSeq" id="WP_166952827.1">
    <property type="nucleotide sequence ID" value="NZ_JAARLZ010000018.1"/>
</dbReference>
<dbReference type="AlphaFoldDB" id="A0A7X5ZKT4"/>
<gene>
    <name evidence="1" type="ORF">HBF25_21615</name>
</gene>
<dbReference type="EMBL" id="JAARLZ010000018">
    <property type="protein sequence ID" value="NII08990.1"/>
    <property type="molecule type" value="Genomic_DNA"/>
</dbReference>